<organism evidence="1 2">
    <name type="scientific">Dulcicalothrix desertica PCC 7102</name>
    <dbReference type="NCBI Taxonomy" id="232991"/>
    <lineage>
        <taxon>Bacteria</taxon>
        <taxon>Bacillati</taxon>
        <taxon>Cyanobacteriota</taxon>
        <taxon>Cyanophyceae</taxon>
        <taxon>Nostocales</taxon>
        <taxon>Calotrichaceae</taxon>
        <taxon>Dulcicalothrix</taxon>
    </lineage>
</organism>
<protein>
    <submittedName>
        <fullName evidence="1">Uncharacterized protein</fullName>
    </submittedName>
</protein>
<accession>A0A433VIK5</accession>
<dbReference type="AlphaFoldDB" id="A0A433VIK5"/>
<proteinExistence type="predicted"/>
<gene>
    <name evidence="1" type="ORF">DSM106972_031060</name>
</gene>
<dbReference type="EMBL" id="RSCL01000007">
    <property type="protein sequence ID" value="RUT05900.1"/>
    <property type="molecule type" value="Genomic_DNA"/>
</dbReference>
<evidence type="ECO:0000313" key="2">
    <source>
        <dbReference type="Proteomes" id="UP000271624"/>
    </source>
</evidence>
<evidence type="ECO:0000313" key="1">
    <source>
        <dbReference type="EMBL" id="RUT05900.1"/>
    </source>
</evidence>
<name>A0A433VIK5_9CYAN</name>
<sequence>MGIFRPDFNGVGRSPSREIYGEKNGDLVAPIDICIFEFGDDSVVKFNQVDSLGDLVGAAVRNTSGAKIGTIKSFEAPFTSIDFKPVVFIELAEGLLTVPSSREFANPSEVSIGDSVSITIDGVKISGSVEKTVENYAYLKPGLQIQAYTVKFKQRLLDRAHGAAVVLNSSDKLLGMLIITDDNKREGTTQALVFPAHLI</sequence>
<dbReference type="OrthoDB" id="9900194at2"/>
<keyword evidence="2" id="KW-1185">Reference proteome</keyword>
<comment type="caution">
    <text evidence="1">The sequence shown here is derived from an EMBL/GenBank/DDBJ whole genome shotgun (WGS) entry which is preliminary data.</text>
</comment>
<reference evidence="1" key="1">
    <citation type="submission" date="2018-12" db="EMBL/GenBank/DDBJ databases">
        <authorList>
            <person name="Will S."/>
            <person name="Neumann-Schaal M."/>
            <person name="Henke P."/>
        </authorList>
    </citation>
    <scope>NUCLEOTIDE SEQUENCE</scope>
    <source>
        <strain evidence="1">PCC 7102</strain>
    </source>
</reference>
<reference evidence="1" key="2">
    <citation type="journal article" date="2019" name="Genome Biol. Evol.">
        <title>Day and night: Metabolic profiles and evolutionary relationships of six axenic non-marine cyanobacteria.</title>
        <authorList>
            <person name="Will S.E."/>
            <person name="Henke P."/>
            <person name="Boedeker C."/>
            <person name="Huang S."/>
            <person name="Brinkmann H."/>
            <person name="Rohde M."/>
            <person name="Jarek M."/>
            <person name="Friedl T."/>
            <person name="Seufert S."/>
            <person name="Schumacher M."/>
            <person name="Overmann J."/>
            <person name="Neumann-Schaal M."/>
            <person name="Petersen J."/>
        </authorList>
    </citation>
    <scope>NUCLEOTIDE SEQUENCE [LARGE SCALE GENOMIC DNA]</scope>
    <source>
        <strain evidence="1">PCC 7102</strain>
    </source>
</reference>
<dbReference type="RefSeq" id="WP_127081617.1">
    <property type="nucleotide sequence ID" value="NZ_RSCL01000007.1"/>
</dbReference>
<dbReference type="Proteomes" id="UP000271624">
    <property type="component" value="Unassembled WGS sequence"/>
</dbReference>